<feature type="signal peptide" evidence="5">
    <location>
        <begin position="1"/>
        <end position="22"/>
    </location>
</feature>
<feature type="domain" description="Ig-like" evidence="6">
    <location>
        <begin position="273"/>
        <end position="376"/>
    </location>
</feature>
<dbReference type="InterPro" id="IPR013151">
    <property type="entry name" value="Immunoglobulin_dom"/>
</dbReference>
<reference evidence="8" key="1">
    <citation type="submission" date="2025-08" db="UniProtKB">
        <authorList>
            <consortium name="RefSeq"/>
        </authorList>
    </citation>
    <scope>IDENTIFICATION</scope>
    <source>
        <strain evidence="8">Wakin</strain>
        <tissue evidence="8">Muscle</tissue>
    </source>
</reference>
<dbReference type="InterPro" id="IPR013783">
    <property type="entry name" value="Ig-like_fold"/>
</dbReference>
<feature type="chain" id="PRO_5028252604" description="Platelet-derived growth factor receptor-like protein" evidence="5">
    <location>
        <begin position="23"/>
        <end position="387"/>
    </location>
</feature>
<evidence type="ECO:0000259" key="6">
    <source>
        <dbReference type="PROSITE" id="PS50835"/>
    </source>
</evidence>
<dbReference type="SMART" id="SM00408">
    <property type="entry name" value="IGc2"/>
    <property type="match status" value="1"/>
</dbReference>
<dbReference type="SUPFAM" id="SSF48726">
    <property type="entry name" value="Immunoglobulin"/>
    <property type="match status" value="3"/>
</dbReference>
<feature type="region of interest" description="Disordered" evidence="4">
    <location>
        <begin position="27"/>
        <end position="64"/>
    </location>
</feature>
<protein>
    <recommendedName>
        <fullName evidence="2">Platelet-derived growth factor receptor-like protein</fullName>
    </recommendedName>
</protein>
<dbReference type="InterPro" id="IPR007110">
    <property type="entry name" value="Ig-like_dom"/>
</dbReference>
<dbReference type="PROSITE" id="PS50835">
    <property type="entry name" value="IG_LIKE"/>
    <property type="match status" value="1"/>
</dbReference>
<feature type="compositionally biased region" description="Basic and acidic residues" evidence="4">
    <location>
        <begin position="27"/>
        <end position="37"/>
    </location>
</feature>
<dbReference type="AlphaFoldDB" id="A0A6P6LAM9"/>
<proteinExistence type="predicted"/>
<keyword evidence="3" id="KW-0393">Immunoglobulin domain</keyword>
<evidence type="ECO:0000256" key="1">
    <source>
        <dbReference type="ARBA" id="ARBA00011360"/>
    </source>
</evidence>
<dbReference type="GeneID" id="113057602"/>
<feature type="compositionally biased region" description="Low complexity" evidence="4">
    <location>
        <begin position="48"/>
        <end position="61"/>
    </location>
</feature>
<evidence type="ECO:0000256" key="2">
    <source>
        <dbReference type="ARBA" id="ARBA00019671"/>
    </source>
</evidence>
<accession>A0A6P6LAM9</accession>
<dbReference type="KEGG" id="caua:113057602"/>
<dbReference type="PANTHER" id="PTHR15360:SF2">
    <property type="entry name" value="PLATELET-DERIVED GROWTH FACTOR RECEPTOR-LIKE PROTEIN"/>
    <property type="match status" value="1"/>
</dbReference>
<gene>
    <name evidence="8" type="primary">LOC113057602</name>
</gene>
<dbReference type="InterPro" id="IPR003599">
    <property type="entry name" value="Ig_sub"/>
</dbReference>
<dbReference type="SMART" id="SM00409">
    <property type="entry name" value="IG"/>
    <property type="match status" value="3"/>
</dbReference>
<sequence length="387" mass="43525">MTWRVVLFVLLVSHLIIQFGMCQKVEPDPKTKAEKRNGKSKSGKGSEKTSASKTKVKTTPETPKEAQTYLTQVVNKGRFQKVADTLTVRAGETLELRCKGNPVQWAVPAYLEEDDEGRLRTVQHERYGTLILVNTTAADTGEFTCYPMYCEDKDCRKQYDKSVKVYIFFSDPQELFVPSADYYEVIQLRTNWPTVLPCQVTSPQAKVSLHQEFPPMEVNVDGREISFDVKKGFTIHRPKQYHAGSLYCEASLGNLRQSSTKYMLIYVNYPAAPPFPAIQASSDTVAVGHNLQVTCTVIGEQDVLVDFTWEYPGQKIGRPLHTLDNVQTVQVDGQNRQRTQITLLVDEVREVDHGTYTCTAQNLQGSRSASTTVKVQSAQTTTKPKKP</sequence>
<keyword evidence="7" id="KW-1185">Reference proteome</keyword>
<dbReference type="Proteomes" id="UP000515129">
    <property type="component" value="Chromosome 39"/>
</dbReference>
<dbReference type="InterPro" id="IPR036179">
    <property type="entry name" value="Ig-like_dom_sf"/>
</dbReference>
<evidence type="ECO:0000256" key="3">
    <source>
        <dbReference type="ARBA" id="ARBA00023319"/>
    </source>
</evidence>
<dbReference type="RefSeq" id="XP_026080807.1">
    <property type="nucleotide sequence ID" value="XM_026225022.1"/>
</dbReference>
<dbReference type="Gene3D" id="2.60.40.10">
    <property type="entry name" value="Immunoglobulins"/>
    <property type="match status" value="3"/>
</dbReference>
<keyword evidence="5" id="KW-0732">Signal</keyword>
<organism evidence="7 8">
    <name type="scientific">Carassius auratus</name>
    <name type="common">Goldfish</name>
    <dbReference type="NCBI Taxonomy" id="7957"/>
    <lineage>
        <taxon>Eukaryota</taxon>
        <taxon>Metazoa</taxon>
        <taxon>Chordata</taxon>
        <taxon>Craniata</taxon>
        <taxon>Vertebrata</taxon>
        <taxon>Euteleostomi</taxon>
        <taxon>Actinopterygii</taxon>
        <taxon>Neopterygii</taxon>
        <taxon>Teleostei</taxon>
        <taxon>Ostariophysi</taxon>
        <taxon>Cypriniformes</taxon>
        <taxon>Cyprinidae</taxon>
        <taxon>Cyprininae</taxon>
        <taxon>Carassius</taxon>
    </lineage>
</organism>
<evidence type="ECO:0000256" key="4">
    <source>
        <dbReference type="SAM" id="MobiDB-lite"/>
    </source>
</evidence>
<evidence type="ECO:0000313" key="7">
    <source>
        <dbReference type="Proteomes" id="UP000515129"/>
    </source>
</evidence>
<dbReference type="PANTHER" id="PTHR15360">
    <property type="entry name" value="PLATELET-DERIVED GROWTH FACTOR RECEPTOR LIKE"/>
    <property type="match status" value="1"/>
</dbReference>
<dbReference type="InterPro" id="IPR042495">
    <property type="entry name" value="PDGFRL"/>
</dbReference>
<comment type="subunit">
    <text evidence="1">Forms a complex composed of PDGFRL, TNK2 and GRB2.</text>
</comment>
<dbReference type="Pfam" id="PF21339">
    <property type="entry name" value="VEGFR-1-like_Ig-like"/>
    <property type="match status" value="1"/>
</dbReference>
<dbReference type="OrthoDB" id="9864753at2759"/>
<evidence type="ECO:0000256" key="5">
    <source>
        <dbReference type="SAM" id="SignalP"/>
    </source>
</evidence>
<dbReference type="Pfam" id="PF00047">
    <property type="entry name" value="ig"/>
    <property type="match status" value="1"/>
</dbReference>
<name>A0A6P6LAM9_CARAU</name>
<dbReference type="InterPro" id="IPR003598">
    <property type="entry name" value="Ig_sub2"/>
</dbReference>
<evidence type="ECO:0000313" key="8">
    <source>
        <dbReference type="RefSeq" id="XP_026080807.1"/>
    </source>
</evidence>